<dbReference type="Pfam" id="PF06839">
    <property type="entry name" value="Zn_ribbon_GRF"/>
    <property type="match status" value="1"/>
</dbReference>
<dbReference type="PANTHER" id="PTHR33248">
    <property type="entry name" value="ZINC ION-BINDING PROTEIN"/>
    <property type="match status" value="1"/>
</dbReference>
<sequence length="153" mass="17586">MSKSYSSGSNHNTIKCRCGVPVATLRSWTEDNPGRRFFRCKFSNPDFSRGCGYFSWYDEGQVEWQRNTINQLMLEKKIMQCELAMTKTEVAHLQEQNEKLKEANLLIRQMKPSVDENVDEVNPGTNRKSCKNTFAIVVVVCLLVLIFSIVLKV</sequence>
<evidence type="ECO:0000256" key="6">
    <source>
        <dbReference type="SAM" id="Phobius"/>
    </source>
</evidence>
<keyword evidence="5" id="KW-0175">Coiled coil</keyword>
<accession>A0AAW1NFZ5</accession>
<feature type="coiled-coil region" evidence="5">
    <location>
        <begin position="76"/>
        <end position="110"/>
    </location>
</feature>
<dbReference type="PROSITE" id="PS51999">
    <property type="entry name" value="ZF_GRF"/>
    <property type="match status" value="1"/>
</dbReference>
<comment type="caution">
    <text evidence="8">The sequence shown here is derived from an EMBL/GenBank/DDBJ whole genome shotgun (WGS) entry which is preliminary data.</text>
</comment>
<feature type="transmembrane region" description="Helical" evidence="6">
    <location>
        <begin position="133"/>
        <end position="151"/>
    </location>
</feature>
<evidence type="ECO:0000256" key="2">
    <source>
        <dbReference type="ARBA" id="ARBA00022771"/>
    </source>
</evidence>
<keyword evidence="1" id="KW-0479">Metal-binding</keyword>
<protein>
    <recommendedName>
        <fullName evidence="7">GRF-type domain-containing protein</fullName>
    </recommendedName>
</protein>
<proteinExistence type="predicted"/>
<dbReference type="Proteomes" id="UP001443914">
    <property type="component" value="Unassembled WGS sequence"/>
</dbReference>
<evidence type="ECO:0000259" key="7">
    <source>
        <dbReference type="PROSITE" id="PS51999"/>
    </source>
</evidence>
<feature type="domain" description="GRF-type" evidence="7">
    <location>
        <begin position="16"/>
        <end position="60"/>
    </location>
</feature>
<keyword evidence="6" id="KW-0472">Membrane</keyword>
<evidence type="ECO:0000256" key="5">
    <source>
        <dbReference type="SAM" id="Coils"/>
    </source>
</evidence>
<dbReference type="AlphaFoldDB" id="A0AAW1NFZ5"/>
<dbReference type="InterPro" id="IPR010666">
    <property type="entry name" value="Znf_GRF"/>
</dbReference>
<dbReference type="GO" id="GO:0008270">
    <property type="term" value="F:zinc ion binding"/>
    <property type="evidence" value="ECO:0007669"/>
    <property type="project" value="UniProtKB-KW"/>
</dbReference>
<name>A0AAW1NFZ5_SAPOF</name>
<keyword evidence="2 4" id="KW-0863">Zinc-finger</keyword>
<evidence type="ECO:0000313" key="8">
    <source>
        <dbReference type="EMBL" id="KAK9757462.1"/>
    </source>
</evidence>
<keyword evidence="9" id="KW-1185">Reference proteome</keyword>
<organism evidence="8 9">
    <name type="scientific">Saponaria officinalis</name>
    <name type="common">Common soapwort</name>
    <name type="synonym">Lychnis saponaria</name>
    <dbReference type="NCBI Taxonomy" id="3572"/>
    <lineage>
        <taxon>Eukaryota</taxon>
        <taxon>Viridiplantae</taxon>
        <taxon>Streptophyta</taxon>
        <taxon>Embryophyta</taxon>
        <taxon>Tracheophyta</taxon>
        <taxon>Spermatophyta</taxon>
        <taxon>Magnoliopsida</taxon>
        <taxon>eudicotyledons</taxon>
        <taxon>Gunneridae</taxon>
        <taxon>Pentapetalae</taxon>
        <taxon>Caryophyllales</taxon>
        <taxon>Caryophyllaceae</taxon>
        <taxon>Caryophylleae</taxon>
        <taxon>Saponaria</taxon>
    </lineage>
</organism>
<evidence type="ECO:0000256" key="3">
    <source>
        <dbReference type="ARBA" id="ARBA00022833"/>
    </source>
</evidence>
<keyword evidence="6" id="KW-0812">Transmembrane</keyword>
<keyword evidence="3" id="KW-0862">Zinc</keyword>
<gene>
    <name evidence="8" type="ORF">RND81_01G163900</name>
</gene>
<evidence type="ECO:0000256" key="1">
    <source>
        <dbReference type="ARBA" id="ARBA00022723"/>
    </source>
</evidence>
<evidence type="ECO:0000313" key="9">
    <source>
        <dbReference type="Proteomes" id="UP001443914"/>
    </source>
</evidence>
<evidence type="ECO:0000256" key="4">
    <source>
        <dbReference type="PROSITE-ProRule" id="PRU01343"/>
    </source>
</evidence>
<reference evidence="8" key="1">
    <citation type="submission" date="2024-03" db="EMBL/GenBank/DDBJ databases">
        <title>WGS assembly of Saponaria officinalis var. Norfolk2.</title>
        <authorList>
            <person name="Jenkins J."/>
            <person name="Shu S."/>
            <person name="Grimwood J."/>
            <person name="Barry K."/>
            <person name="Goodstein D."/>
            <person name="Schmutz J."/>
            <person name="Leebens-Mack J."/>
            <person name="Osbourn A."/>
        </authorList>
    </citation>
    <scope>NUCLEOTIDE SEQUENCE [LARGE SCALE GENOMIC DNA]</scope>
    <source>
        <strain evidence="8">JIC</strain>
    </source>
</reference>
<keyword evidence="6" id="KW-1133">Transmembrane helix</keyword>
<dbReference type="EMBL" id="JBDFQZ010000001">
    <property type="protein sequence ID" value="KAK9757462.1"/>
    <property type="molecule type" value="Genomic_DNA"/>
</dbReference>